<protein>
    <submittedName>
        <fullName evidence="1">Uncharacterized protein</fullName>
    </submittedName>
</protein>
<proteinExistence type="predicted"/>
<keyword evidence="2" id="KW-1185">Reference proteome</keyword>
<dbReference type="RefSeq" id="WP_190947458.1">
    <property type="nucleotide sequence ID" value="NZ_JACJSI010000555.1"/>
</dbReference>
<gene>
    <name evidence="1" type="ORF">H6G97_49225</name>
</gene>
<sequence length="86" mass="10030">MIDDEIFPQQVQRTFYYLPHQMVTINGAFLELTLADCKKATPRGGYIQGWENQDVFDIELIDGQIVTINLLDPFNIKLVLNFIDYF</sequence>
<dbReference type="Proteomes" id="UP000623440">
    <property type="component" value="Unassembled WGS sequence"/>
</dbReference>
<reference evidence="1 2" key="1">
    <citation type="journal article" date="2020" name="ISME J.">
        <title>Comparative genomics reveals insights into cyanobacterial evolution and habitat adaptation.</title>
        <authorList>
            <person name="Chen M.Y."/>
            <person name="Teng W.K."/>
            <person name="Zhao L."/>
            <person name="Hu C.X."/>
            <person name="Zhou Y.K."/>
            <person name="Han B.P."/>
            <person name="Song L.R."/>
            <person name="Shu W.S."/>
        </authorList>
    </citation>
    <scope>NUCLEOTIDE SEQUENCE [LARGE SCALE GENOMIC DNA]</scope>
    <source>
        <strain evidence="1 2">FACHB-838</strain>
    </source>
</reference>
<evidence type="ECO:0000313" key="2">
    <source>
        <dbReference type="Proteomes" id="UP000623440"/>
    </source>
</evidence>
<evidence type="ECO:0000313" key="1">
    <source>
        <dbReference type="EMBL" id="MBD2536799.1"/>
    </source>
</evidence>
<dbReference type="EMBL" id="JACJSI010000555">
    <property type="protein sequence ID" value="MBD2536799.1"/>
    <property type="molecule type" value="Genomic_DNA"/>
</dbReference>
<name>A0ABR8E529_9NOSO</name>
<comment type="caution">
    <text evidence="1">The sequence shown here is derived from an EMBL/GenBank/DDBJ whole genome shotgun (WGS) entry which is preliminary data.</text>
</comment>
<organism evidence="1 2">
    <name type="scientific">Nostoc flagelliforme FACHB-838</name>
    <dbReference type="NCBI Taxonomy" id="2692904"/>
    <lineage>
        <taxon>Bacteria</taxon>
        <taxon>Bacillati</taxon>
        <taxon>Cyanobacteriota</taxon>
        <taxon>Cyanophyceae</taxon>
        <taxon>Nostocales</taxon>
        <taxon>Nostocaceae</taxon>
        <taxon>Nostoc</taxon>
    </lineage>
</organism>
<accession>A0ABR8E529</accession>